<dbReference type="AlphaFoldDB" id="A0AAF0YJ98"/>
<organism evidence="4 5">
    <name type="scientific">Vanrija pseudolonga</name>
    <dbReference type="NCBI Taxonomy" id="143232"/>
    <lineage>
        <taxon>Eukaryota</taxon>
        <taxon>Fungi</taxon>
        <taxon>Dikarya</taxon>
        <taxon>Basidiomycota</taxon>
        <taxon>Agaricomycotina</taxon>
        <taxon>Tremellomycetes</taxon>
        <taxon>Trichosporonales</taxon>
        <taxon>Trichosporonaceae</taxon>
        <taxon>Vanrija</taxon>
    </lineage>
</organism>
<evidence type="ECO:0000313" key="4">
    <source>
        <dbReference type="EMBL" id="WOO85546.1"/>
    </source>
</evidence>
<feature type="region of interest" description="Disordered" evidence="2">
    <location>
        <begin position="373"/>
        <end position="395"/>
    </location>
</feature>
<dbReference type="SUPFAM" id="SSF57716">
    <property type="entry name" value="Glucocorticoid receptor-like (DNA-binding domain)"/>
    <property type="match status" value="1"/>
</dbReference>
<feature type="region of interest" description="Disordered" evidence="2">
    <location>
        <begin position="555"/>
        <end position="668"/>
    </location>
</feature>
<sequence>MDGSNQPPSWGLMPHPTDTLEDQLNEMMIDYAAANNIILSPTGPVEAPYYTTTRSPASERSPSPDFDPSSLFLPDLATPALPEFPYQQNEQHALPVPQQPIFNGLTDGQVYHLSVAEVANPATAPALPDWTPYTNMFQRYPDLQPTEDTRGGHPTHAHGHETGESAPNTTTQAGGSDANSHPRSAYQESAFRNMPPQVNGVVYEYAHGSFAPQAPTITAPAVAAAPAPAPAPAPARAPSPTVAQPPVRHALPPSPQAINHNHYTYTQANNSSYLHLRVTDPSSNSNSVYARRTAYSYATLDFPQPRAAAGAGAAAPYQPAPAVRAMPAQPVAYRPAPTVGPAMPVQQQQAAYHPAPEAVQPQPQPVAYNYGPAGGQGYLPPDLLRNQPRVPALGEAGGSNYAERYGPAGAAPALGAPAPIRPNQTFNPLADDDDAYYPDAYRFDDASSAGSSSTPRPRGRPPRARKDGDPEDYSAWVDHGAVPPPPIAQNGPPHKLNHVCFNCGYVGVSTWRRSLRYLGKMVCNRCGCFEKEKGVDRHWHKVKDAFPYTHAAERRRRRDTGVELPDGTPEPKWVRPVTAGPAGSARTSARASASASASSASPARRSTRSTPSARESPLPTTPGAGPSTPGGGPVRHTRQQRSVSPYAAPPAPPATPGTKRSPGRPRKN</sequence>
<dbReference type="GO" id="GO:0008270">
    <property type="term" value="F:zinc ion binding"/>
    <property type="evidence" value="ECO:0007669"/>
    <property type="project" value="UniProtKB-KW"/>
</dbReference>
<dbReference type="EMBL" id="CP086720">
    <property type="protein sequence ID" value="WOO85546.1"/>
    <property type="molecule type" value="Genomic_DNA"/>
</dbReference>
<dbReference type="Proteomes" id="UP000827549">
    <property type="component" value="Chromosome 7"/>
</dbReference>
<name>A0AAF0YJ98_9TREE</name>
<dbReference type="InterPro" id="IPR000679">
    <property type="entry name" value="Znf_GATA"/>
</dbReference>
<feature type="domain" description="GATA-type" evidence="3">
    <location>
        <begin position="494"/>
        <end position="555"/>
    </location>
</feature>
<keyword evidence="1" id="KW-0863">Zinc-finger</keyword>
<dbReference type="GO" id="GO:0043565">
    <property type="term" value="F:sequence-specific DNA binding"/>
    <property type="evidence" value="ECO:0007669"/>
    <property type="project" value="InterPro"/>
</dbReference>
<gene>
    <name evidence="4" type="ORF">LOC62_07G009049</name>
</gene>
<feature type="region of interest" description="Disordered" evidence="2">
    <location>
        <begin position="139"/>
        <end position="186"/>
    </location>
</feature>
<dbReference type="GO" id="GO:0006355">
    <property type="term" value="P:regulation of DNA-templated transcription"/>
    <property type="evidence" value="ECO:0007669"/>
    <property type="project" value="InterPro"/>
</dbReference>
<feature type="region of interest" description="Disordered" evidence="2">
    <location>
        <begin position="413"/>
        <end position="490"/>
    </location>
</feature>
<dbReference type="RefSeq" id="XP_062631572.1">
    <property type="nucleotide sequence ID" value="XM_062775588.1"/>
</dbReference>
<dbReference type="GeneID" id="87812212"/>
<dbReference type="SMART" id="SM00401">
    <property type="entry name" value="ZnF_GATA"/>
    <property type="match status" value="1"/>
</dbReference>
<protein>
    <recommendedName>
        <fullName evidence="3">GATA-type domain-containing protein</fullName>
    </recommendedName>
</protein>
<reference evidence="4" key="1">
    <citation type="submission" date="2023-10" db="EMBL/GenBank/DDBJ databases">
        <authorList>
            <person name="Noh H."/>
        </authorList>
    </citation>
    <scope>NUCLEOTIDE SEQUENCE</scope>
    <source>
        <strain evidence="4">DUCC4014</strain>
    </source>
</reference>
<feature type="compositionally biased region" description="Low complexity" evidence="2">
    <location>
        <begin position="446"/>
        <end position="456"/>
    </location>
</feature>
<keyword evidence="1" id="KW-0862">Zinc</keyword>
<evidence type="ECO:0000256" key="2">
    <source>
        <dbReference type="SAM" id="MobiDB-lite"/>
    </source>
</evidence>
<dbReference type="Gene3D" id="3.30.50.10">
    <property type="entry name" value="Erythroid Transcription Factor GATA-1, subunit A"/>
    <property type="match status" value="1"/>
</dbReference>
<accession>A0AAF0YJ98</accession>
<keyword evidence="5" id="KW-1185">Reference proteome</keyword>
<feature type="compositionally biased region" description="Pro residues" evidence="2">
    <location>
        <begin position="227"/>
        <end position="237"/>
    </location>
</feature>
<feature type="compositionally biased region" description="Low complexity" evidence="2">
    <location>
        <begin position="578"/>
        <end position="614"/>
    </location>
</feature>
<evidence type="ECO:0000313" key="5">
    <source>
        <dbReference type="Proteomes" id="UP000827549"/>
    </source>
</evidence>
<dbReference type="PROSITE" id="PS50114">
    <property type="entry name" value="GATA_ZN_FINGER_2"/>
    <property type="match status" value="1"/>
</dbReference>
<evidence type="ECO:0000256" key="1">
    <source>
        <dbReference type="PROSITE-ProRule" id="PRU00094"/>
    </source>
</evidence>
<proteinExistence type="predicted"/>
<evidence type="ECO:0000259" key="3">
    <source>
        <dbReference type="PROSITE" id="PS50114"/>
    </source>
</evidence>
<dbReference type="InterPro" id="IPR013088">
    <property type="entry name" value="Znf_NHR/GATA"/>
</dbReference>
<keyword evidence="1" id="KW-0479">Metal-binding</keyword>
<feature type="compositionally biased region" description="Polar residues" evidence="2">
    <location>
        <begin position="165"/>
        <end position="182"/>
    </location>
</feature>
<feature type="region of interest" description="Disordered" evidence="2">
    <location>
        <begin position="226"/>
        <end position="245"/>
    </location>
</feature>